<feature type="compositionally biased region" description="Polar residues" evidence="1">
    <location>
        <begin position="56"/>
        <end position="74"/>
    </location>
</feature>
<evidence type="ECO:0000256" key="1">
    <source>
        <dbReference type="SAM" id="MobiDB-lite"/>
    </source>
</evidence>
<dbReference type="Proteomes" id="UP000025227">
    <property type="component" value="Unplaced"/>
</dbReference>
<evidence type="ECO:0000313" key="2">
    <source>
        <dbReference type="Proteomes" id="UP000025227"/>
    </source>
</evidence>
<sequence>MLIWGCGWTRLDRITNEEVMAAMQTAPGGYANSPSSAEDEGAAPAMVRACAEKTTESSVKGGNGARSSGLATTRSPKKEMAGRDQKDLAEAKIAAEDAAD</sequence>
<name>A0A7I4Z259_HAECO</name>
<feature type="region of interest" description="Disordered" evidence="1">
    <location>
        <begin position="29"/>
        <end position="100"/>
    </location>
</feature>
<organism evidence="2 3">
    <name type="scientific">Haemonchus contortus</name>
    <name type="common">Barber pole worm</name>
    <dbReference type="NCBI Taxonomy" id="6289"/>
    <lineage>
        <taxon>Eukaryota</taxon>
        <taxon>Metazoa</taxon>
        <taxon>Ecdysozoa</taxon>
        <taxon>Nematoda</taxon>
        <taxon>Chromadorea</taxon>
        <taxon>Rhabditida</taxon>
        <taxon>Rhabditina</taxon>
        <taxon>Rhabditomorpha</taxon>
        <taxon>Strongyloidea</taxon>
        <taxon>Trichostrongylidae</taxon>
        <taxon>Haemonchus</taxon>
    </lineage>
</organism>
<evidence type="ECO:0000313" key="3">
    <source>
        <dbReference type="WBParaSite" id="HCON_00176930-00001"/>
    </source>
</evidence>
<reference evidence="3" key="1">
    <citation type="submission" date="2020-12" db="UniProtKB">
        <authorList>
            <consortium name="WormBaseParasite"/>
        </authorList>
    </citation>
    <scope>IDENTIFICATION</scope>
    <source>
        <strain evidence="3">MHco3</strain>
    </source>
</reference>
<keyword evidence="2" id="KW-1185">Reference proteome</keyword>
<proteinExistence type="predicted"/>
<protein>
    <submittedName>
        <fullName evidence="3">Uncharacterized protein</fullName>
    </submittedName>
</protein>
<accession>A0A7I4Z259</accession>
<feature type="compositionally biased region" description="Basic and acidic residues" evidence="1">
    <location>
        <begin position="76"/>
        <end position="100"/>
    </location>
</feature>
<dbReference type="AlphaFoldDB" id="A0A7I4Z259"/>
<dbReference type="WBParaSite" id="HCON_00176930-00001">
    <property type="protein sequence ID" value="HCON_00176930-00001"/>
    <property type="gene ID" value="HCON_00176930"/>
</dbReference>
<dbReference type="OrthoDB" id="5902094at2759"/>